<reference evidence="1 2" key="1">
    <citation type="submission" date="2013-08" db="EMBL/GenBank/DDBJ databases">
        <title>The genome sequence of Knoellia aerolata.</title>
        <authorList>
            <person name="Zhu W."/>
            <person name="Wang G."/>
        </authorList>
    </citation>
    <scope>NUCLEOTIDE SEQUENCE [LARGE SCALE GENOMIC DNA]</scope>
    <source>
        <strain evidence="1 2">DSM 18566</strain>
    </source>
</reference>
<evidence type="ECO:0000313" key="2">
    <source>
        <dbReference type="Proteomes" id="UP000030013"/>
    </source>
</evidence>
<proteinExistence type="predicted"/>
<dbReference type="RefSeq" id="WP_156996930.1">
    <property type="nucleotide sequence ID" value="NZ_AVPL01000121.1"/>
</dbReference>
<dbReference type="Proteomes" id="UP000030013">
    <property type="component" value="Unassembled WGS sequence"/>
</dbReference>
<gene>
    <name evidence="1" type="ORF">N801_01960</name>
</gene>
<protein>
    <submittedName>
        <fullName evidence="1">Uncharacterized protein</fullName>
    </submittedName>
</protein>
<dbReference type="EMBL" id="AVPL01000121">
    <property type="protein sequence ID" value="KGN36225.1"/>
    <property type="molecule type" value="Genomic_DNA"/>
</dbReference>
<name>A0A0A0JFK6_9MICO</name>
<organism evidence="1 2">
    <name type="scientific">Knoellia aerolata DSM 18566</name>
    <dbReference type="NCBI Taxonomy" id="1385519"/>
    <lineage>
        <taxon>Bacteria</taxon>
        <taxon>Bacillati</taxon>
        <taxon>Actinomycetota</taxon>
        <taxon>Actinomycetes</taxon>
        <taxon>Micrococcales</taxon>
        <taxon>Intrasporangiaceae</taxon>
        <taxon>Knoellia</taxon>
    </lineage>
</organism>
<evidence type="ECO:0000313" key="1">
    <source>
        <dbReference type="EMBL" id="KGN36225.1"/>
    </source>
</evidence>
<dbReference type="AlphaFoldDB" id="A0A0A0JFK6"/>
<sequence>MTFVVRLAQVLLALLGVLVAGAFTMVLGSQDTGLVEKVVLLLAAALNRPGFGGGS</sequence>
<accession>A0A0A0JFK6</accession>
<comment type="caution">
    <text evidence="1">The sequence shown here is derived from an EMBL/GenBank/DDBJ whole genome shotgun (WGS) entry which is preliminary data.</text>
</comment>
<dbReference type="STRING" id="1385519.N801_01960"/>
<keyword evidence="2" id="KW-1185">Reference proteome</keyword>